<organism evidence="2">
    <name type="scientific">Thermocrinis ruber</name>
    <dbReference type="NCBI Taxonomy" id="75906"/>
    <lineage>
        <taxon>Bacteria</taxon>
        <taxon>Pseudomonadati</taxon>
        <taxon>Aquificota</taxon>
        <taxon>Aquificia</taxon>
        <taxon>Aquificales</taxon>
        <taxon>Aquificaceae</taxon>
        <taxon>Thermocrinis</taxon>
    </lineage>
</organism>
<protein>
    <submittedName>
        <fullName evidence="2">Uncharacterized protein</fullName>
    </submittedName>
</protein>
<evidence type="ECO:0000313" key="2">
    <source>
        <dbReference type="EMBL" id="HHO74044.1"/>
    </source>
</evidence>
<keyword evidence="1" id="KW-1133">Transmembrane helix</keyword>
<dbReference type="AlphaFoldDB" id="A0A7C5SYG3"/>
<keyword evidence="1" id="KW-0812">Transmembrane</keyword>
<sequence length="90" mass="10222">MEKENLTLIDIPPNILGLEPFDFLVAVLAASPFLILGFFISEFLVVFLIASVAAGVFLKIKKRDRGYGYIKRWYVRSVRKLIGQRVVIHA</sequence>
<accession>A0A7C5SYG3</accession>
<comment type="caution">
    <text evidence="2">The sequence shown here is derived from an EMBL/GenBank/DDBJ whole genome shotgun (WGS) entry which is preliminary data.</text>
</comment>
<evidence type="ECO:0000256" key="1">
    <source>
        <dbReference type="SAM" id="Phobius"/>
    </source>
</evidence>
<proteinExistence type="predicted"/>
<gene>
    <name evidence="2" type="ORF">ENN04_05320</name>
</gene>
<reference evidence="2" key="1">
    <citation type="journal article" date="2020" name="mSystems">
        <title>Genome- and Community-Level Interaction Insights into Carbon Utilization and Element Cycling Functions of Hydrothermarchaeota in Hydrothermal Sediment.</title>
        <authorList>
            <person name="Zhou Z."/>
            <person name="Liu Y."/>
            <person name="Xu W."/>
            <person name="Pan J."/>
            <person name="Luo Z.H."/>
            <person name="Li M."/>
        </authorList>
    </citation>
    <scope>NUCLEOTIDE SEQUENCE [LARGE SCALE GENOMIC DNA]</scope>
    <source>
        <strain evidence="2">SpSt-114</strain>
    </source>
</reference>
<dbReference type="EMBL" id="DSAC01000065">
    <property type="protein sequence ID" value="HHO74044.1"/>
    <property type="molecule type" value="Genomic_DNA"/>
</dbReference>
<name>A0A7C5SYG3_9AQUI</name>
<keyword evidence="1" id="KW-0472">Membrane</keyword>
<feature type="transmembrane region" description="Helical" evidence="1">
    <location>
        <begin position="33"/>
        <end position="58"/>
    </location>
</feature>